<feature type="domain" description="SpoVR protein-like N-terminal" evidence="2">
    <location>
        <begin position="15"/>
        <end position="439"/>
    </location>
</feature>
<comment type="caution">
    <text evidence="4">The sequence shown here is derived from an EMBL/GenBank/DDBJ whole genome shotgun (WGS) entry which is preliminary data.</text>
</comment>
<organism evidence="4 5">
    <name type="scientific">Lichenibacterium ramalinae</name>
    <dbReference type="NCBI Taxonomy" id="2316527"/>
    <lineage>
        <taxon>Bacteria</taxon>
        <taxon>Pseudomonadati</taxon>
        <taxon>Pseudomonadota</taxon>
        <taxon>Alphaproteobacteria</taxon>
        <taxon>Hyphomicrobiales</taxon>
        <taxon>Lichenihabitantaceae</taxon>
        <taxon>Lichenibacterium</taxon>
    </lineage>
</organism>
<dbReference type="InterPro" id="IPR057270">
    <property type="entry name" value="Ycgb-like"/>
</dbReference>
<dbReference type="EMBL" id="QYBC01000014">
    <property type="protein sequence ID" value="RYB03473.1"/>
    <property type="molecule type" value="Genomic_DNA"/>
</dbReference>
<feature type="region of interest" description="Disordered" evidence="1">
    <location>
        <begin position="180"/>
        <end position="211"/>
    </location>
</feature>
<sequence length="518" mass="59934">MTVMTPDRLLFTGADWTYETIQRINDACETIAHGEMGLKTYPNQIEIITTEQMLDAYSSVGMPLFYGHWSFGKSFAHHEASYRKGLRGLAYEIVINSNPCVSYIMEENSATMQTLVIAHAAFGHNHFFRNNYLFKQWTQAEGILGYLDFAKTFIADCEERYGHVAVERVLDAAHALQSHGVHRYPRKRKPDLASEQRRERDRREHQEQMFNDLWRTVPEKEKGAAGNLSDERRKALLELPQENILYFVEKTAPRLAPWQREIIRIVRLIAQYFYPQGQTKLMNEGCATYCHYQIMGKLYETGQISEGSYLEFLGSHTNVVMQPDYDDKRFGGINPYALGFAMMQDIERIVVAPTDEDREWFPDIAGRGDPYAVLADVWANYRDESFVSQFLSPHLMRRWKLFHVQDEGDPKKDLRVAAIHDERGYRGLRRALSRHYDVAWQDPDIQVIDVDLAGDRRLMVQHNVLNGVLMSERETREVLQHLADLWGYDVHMREVDQASGKLLKEHSASARATFLQGG</sequence>
<dbReference type="InterPro" id="IPR007390">
    <property type="entry name" value="Spore_V_R"/>
</dbReference>
<dbReference type="RefSeq" id="WP_129220427.1">
    <property type="nucleotide sequence ID" value="NZ_QYBC01000014.1"/>
</dbReference>
<evidence type="ECO:0000256" key="1">
    <source>
        <dbReference type="SAM" id="MobiDB-lite"/>
    </source>
</evidence>
<dbReference type="InterPro" id="IPR057008">
    <property type="entry name" value="SpoVR-like_C"/>
</dbReference>
<feature type="compositionally biased region" description="Basic and acidic residues" evidence="1">
    <location>
        <begin position="190"/>
        <end position="207"/>
    </location>
</feature>
<dbReference type="OrthoDB" id="9784270at2"/>
<dbReference type="AlphaFoldDB" id="A0A4Q2RCE9"/>
<reference evidence="4 5" key="1">
    <citation type="submission" date="2018-09" db="EMBL/GenBank/DDBJ databases">
        <authorList>
            <person name="Grouzdev D.S."/>
            <person name="Krutkina M.S."/>
        </authorList>
    </citation>
    <scope>NUCLEOTIDE SEQUENCE [LARGE SCALE GENOMIC DNA]</scope>
    <source>
        <strain evidence="4 5">RmlP001</strain>
    </source>
</reference>
<evidence type="ECO:0000259" key="2">
    <source>
        <dbReference type="Pfam" id="PF04293"/>
    </source>
</evidence>
<accession>A0A4Q2RCE9</accession>
<evidence type="ECO:0000313" key="5">
    <source>
        <dbReference type="Proteomes" id="UP000289411"/>
    </source>
</evidence>
<protein>
    <submittedName>
        <fullName evidence="4">SpoVR family protein</fullName>
    </submittedName>
</protein>
<dbReference type="InterPro" id="IPR056174">
    <property type="entry name" value="SpoVR_N"/>
</dbReference>
<name>A0A4Q2RCE9_9HYPH</name>
<evidence type="ECO:0000259" key="3">
    <source>
        <dbReference type="Pfam" id="PF24755"/>
    </source>
</evidence>
<dbReference type="Pfam" id="PF24755">
    <property type="entry name" value="SpoVR_C"/>
    <property type="match status" value="1"/>
</dbReference>
<dbReference type="Proteomes" id="UP000289411">
    <property type="component" value="Unassembled WGS sequence"/>
</dbReference>
<gene>
    <name evidence="4" type="ORF">D3272_17095</name>
</gene>
<reference evidence="4 5" key="2">
    <citation type="submission" date="2019-02" db="EMBL/GenBank/DDBJ databases">
        <title>'Lichenibacterium ramalinii' gen. nov. sp. nov., 'Lichenibacterium minor' gen. nov. sp. nov.</title>
        <authorList>
            <person name="Pankratov T."/>
        </authorList>
    </citation>
    <scope>NUCLEOTIDE SEQUENCE [LARGE SCALE GENOMIC DNA]</scope>
    <source>
        <strain evidence="4 5">RmlP001</strain>
    </source>
</reference>
<dbReference type="PANTHER" id="PTHR30029">
    <property type="entry name" value="STAGE V SPORULATION PROTEIN R"/>
    <property type="match status" value="1"/>
</dbReference>
<keyword evidence="5" id="KW-1185">Reference proteome</keyword>
<evidence type="ECO:0000313" key="4">
    <source>
        <dbReference type="EMBL" id="RYB03473.1"/>
    </source>
</evidence>
<dbReference type="Pfam" id="PF04293">
    <property type="entry name" value="SpoVR"/>
    <property type="match status" value="1"/>
</dbReference>
<dbReference type="NCBIfam" id="NF008737">
    <property type="entry name" value="PRK11767.1"/>
    <property type="match status" value="1"/>
</dbReference>
<dbReference type="PANTHER" id="PTHR30029:SF2">
    <property type="entry name" value="STAGE V SPORULATION PROTEIN R"/>
    <property type="match status" value="1"/>
</dbReference>
<proteinExistence type="predicted"/>
<feature type="compositionally biased region" description="Basic residues" evidence="1">
    <location>
        <begin position="180"/>
        <end position="189"/>
    </location>
</feature>
<feature type="domain" description="SpoVR-like C-terminal" evidence="3">
    <location>
        <begin position="443"/>
        <end position="497"/>
    </location>
</feature>